<evidence type="ECO:0000259" key="24">
    <source>
        <dbReference type="PROSITE" id="PS51671"/>
    </source>
</evidence>
<evidence type="ECO:0000259" key="23">
    <source>
        <dbReference type="PROSITE" id="PS51171"/>
    </source>
</evidence>
<dbReference type="CDD" id="cd13631">
    <property type="entry name" value="PBP2_Ct-PDT_like"/>
    <property type="match status" value="1"/>
</dbReference>
<dbReference type="Pfam" id="PF01817">
    <property type="entry name" value="CM_2"/>
    <property type="match status" value="1"/>
</dbReference>
<dbReference type="PROSITE" id="PS51171">
    <property type="entry name" value="PREPHENATE_DEHYDR_3"/>
    <property type="match status" value="1"/>
</dbReference>
<dbReference type="InterPro" id="IPR036979">
    <property type="entry name" value="CM_dom_sf"/>
</dbReference>
<keyword evidence="11" id="KW-0028">Amino-acid biosynthesis</keyword>
<dbReference type="GO" id="GO:0046417">
    <property type="term" value="P:chorismate metabolic process"/>
    <property type="evidence" value="ECO:0007669"/>
    <property type="project" value="InterPro"/>
</dbReference>
<evidence type="ECO:0000256" key="20">
    <source>
        <dbReference type="PIRSR" id="PIRSR001500-1"/>
    </source>
</evidence>
<feature type="domain" description="Chorismate mutase" evidence="22">
    <location>
        <begin position="1"/>
        <end position="92"/>
    </location>
</feature>
<dbReference type="AlphaFoldDB" id="A0A4D6YEE1"/>
<comment type="pathway">
    <text evidence="4">Amino-acid biosynthesis; L-phenylalanine biosynthesis; phenylpyruvate from prephenate: step 1/1.</text>
</comment>
<evidence type="ECO:0000256" key="21">
    <source>
        <dbReference type="PIRSR" id="PIRSR001500-2"/>
    </source>
</evidence>
<dbReference type="InterPro" id="IPR010952">
    <property type="entry name" value="CM_P_1"/>
</dbReference>
<evidence type="ECO:0000256" key="14">
    <source>
        <dbReference type="ARBA" id="ARBA00023235"/>
    </source>
</evidence>
<keyword evidence="16" id="KW-0511">Multifunctional enzyme</keyword>
<evidence type="ECO:0000256" key="11">
    <source>
        <dbReference type="ARBA" id="ARBA00022605"/>
    </source>
</evidence>
<organism evidence="25 26">
    <name type="scientific">Buchnera aphidicola</name>
    <name type="common">Macrosiphum gaurae</name>
    <dbReference type="NCBI Taxonomy" id="2315801"/>
    <lineage>
        <taxon>Bacteria</taxon>
        <taxon>Pseudomonadati</taxon>
        <taxon>Pseudomonadota</taxon>
        <taxon>Gammaproteobacteria</taxon>
        <taxon>Enterobacterales</taxon>
        <taxon>Erwiniaceae</taxon>
        <taxon>Buchnera</taxon>
    </lineage>
</organism>
<dbReference type="PROSITE" id="PS51671">
    <property type="entry name" value="ACT"/>
    <property type="match status" value="1"/>
</dbReference>
<dbReference type="GO" id="GO:0004106">
    <property type="term" value="F:chorismate mutase activity"/>
    <property type="evidence" value="ECO:0007669"/>
    <property type="project" value="UniProtKB-EC"/>
</dbReference>
<feature type="binding site" evidence="20">
    <location>
        <position position="52"/>
    </location>
    <ligand>
        <name>substrate</name>
    </ligand>
</feature>
<keyword evidence="13" id="KW-0584">Phenylalanine biosynthesis</keyword>
<keyword evidence="15" id="KW-0456">Lyase</keyword>
<dbReference type="GO" id="GO:0005737">
    <property type="term" value="C:cytoplasm"/>
    <property type="evidence" value="ECO:0007669"/>
    <property type="project" value="UniProtKB-SubCell"/>
</dbReference>
<evidence type="ECO:0000256" key="9">
    <source>
        <dbReference type="ARBA" id="ARBA00022490"/>
    </source>
</evidence>
<feature type="binding site" evidence="20">
    <location>
        <position position="88"/>
    </location>
    <ligand>
        <name>substrate</name>
    </ligand>
</feature>
<dbReference type="OrthoDB" id="9802281at2"/>
<dbReference type="GO" id="GO:0009094">
    <property type="term" value="P:L-phenylalanine biosynthetic process"/>
    <property type="evidence" value="ECO:0007669"/>
    <property type="project" value="UniProtKB-UniPathway"/>
</dbReference>
<evidence type="ECO:0000256" key="4">
    <source>
        <dbReference type="ARBA" id="ARBA00004741"/>
    </source>
</evidence>
<dbReference type="Pfam" id="PF00800">
    <property type="entry name" value="PDT"/>
    <property type="match status" value="1"/>
</dbReference>
<evidence type="ECO:0000256" key="16">
    <source>
        <dbReference type="ARBA" id="ARBA00023268"/>
    </source>
</evidence>
<comment type="catalytic activity">
    <reaction evidence="19">
        <text>prephenate + H(+) = 3-phenylpyruvate + CO2 + H2O</text>
        <dbReference type="Rhea" id="RHEA:21648"/>
        <dbReference type="ChEBI" id="CHEBI:15377"/>
        <dbReference type="ChEBI" id="CHEBI:15378"/>
        <dbReference type="ChEBI" id="CHEBI:16526"/>
        <dbReference type="ChEBI" id="CHEBI:18005"/>
        <dbReference type="ChEBI" id="CHEBI:29934"/>
        <dbReference type="EC" id="4.2.1.51"/>
    </reaction>
</comment>
<dbReference type="EMBL" id="CP034867">
    <property type="protein sequence ID" value="QCI22835.1"/>
    <property type="molecule type" value="Genomic_DNA"/>
</dbReference>
<dbReference type="Gene3D" id="3.30.70.260">
    <property type="match status" value="1"/>
</dbReference>
<evidence type="ECO:0000256" key="18">
    <source>
        <dbReference type="ARBA" id="ARBA00031520"/>
    </source>
</evidence>
<dbReference type="InterPro" id="IPR018528">
    <property type="entry name" value="Preph_deHydtase_CS"/>
</dbReference>
<evidence type="ECO:0000256" key="3">
    <source>
        <dbReference type="ARBA" id="ARBA00004496"/>
    </source>
</evidence>
<dbReference type="PROSITE" id="PS00857">
    <property type="entry name" value="PREPHENATE_DEHYDR_1"/>
    <property type="match status" value="1"/>
</dbReference>
<dbReference type="EC" id="4.2.1.51" evidence="7"/>
<dbReference type="PROSITE" id="PS51168">
    <property type="entry name" value="CHORISMATE_MUT_2"/>
    <property type="match status" value="1"/>
</dbReference>
<dbReference type="InterPro" id="IPR036263">
    <property type="entry name" value="Chorismate_II_sf"/>
</dbReference>
<evidence type="ECO:0000259" key="22">
    <source>
        <dbReference type="PROSITE" id="PS51168"/>
    </source>
</evidence>
<dbReference type="InterPro" id="IPR008242">
    <property type="entry name" value="Chor_mutase/pphenate_deHydtase"/>
</dbReference>
<dbReference type="GO" id="GO:0004664">
    <property type="term" value="F:prephenate dehydratase activity"/>
    <property type="evidence" value="ECO:0007669"/>
    <property type="project" value="UniProtKB-EC"/>
</dbReference>
<accession>A0A4D6YEE1</accession>
<feature type="binding site" evidence="20">
    <location>
        <position position="48"/>
    </location>
    <ligand>
        <name>substrate</name>
    </ligand>
</feature>
<evidence type="ECO:0000256" key="19">
    <source>
        <dbReference type="ARBA" id="ARBA00047848"/>
    </source>
</evidence>
<dbReference type="UniPathway" id="UPA00121">
    <property type="reaction ID" value="UER00345"/>
</dbReference>
<keyword evidence="10" id="KW-0021">Allosteric enzyme</keyword>
<dbReference type="InterPro" id="IPR002701">
    <property type="entry name" value="CM_II_prokaryot"/>
</dbReference>
<evidence type="ECO:0000256" key="8">
    <source>
        <dbReference type="ARBA" id="ARBA00014401"/>
    </source>
</evidence>
<dbReference type="EC" id="5.4.99.5" evidence="6"/>
<feature type="site" description="Essential for prephenate dehydratase activity" evidence="21">
    <location>
        <position position="278"/>
    </location>
</feature>
<evidence type="ECO:0000256" key="2">
    <source>
        <dbReference type="ARBA" id="ARBA00002364"/>
    </source>
</evidence>
<dbReference type="Proteomes" id="UP000298716">
    <property type="component" value="Chromosome"/>
</dbReference>
<dbReference type="PANTHER" id="PTHR21022:SF19">
    <property type="entry name" value="PREPHENATE DEHYDRATASE-RELATED"/>
    <property type="match status" value="1"/>
</dbReference>
<feature type="domain" description="ACT" evidence="24">
    <location>
        <begin position="299"/>
        <end position="376"/>
    </location>
</feature>
<proteinExistence type="predicted"/>
<evidence type="ECO:0000256" key="7">
    <source>
        <dbReference type="ARBA" id="ARBA00013147"/>
    </source>
</evidence>
<keyword evidence="14 25" id="KW-0413">Isomerase</keyword>
<dbReference type="PANTHER" id="PTHR21022">
    <property type="entry name" value="PREPHENATE DEHYDRATASE P PROTEIN"/>
    <property type="match status" value="1"/>
</dbReference>
<dbReference type="PIRSF" id="PIRSF001500">
    <property type="entry name" value="Chor_mut_pdt_Ppr"/>
    <property type="match status" value="1"/>
</dbReference>
<dbReference type="SUPFAM" id="SSF48600">
    <property type="entry name" value="Chorismate mutase II"/>
    <property type="match status" value="1"/>
</dbReference>
<evidence type="ECO:0000313" key="25">
    <source>
        <dbReference type="EMBL" id="QCI22835.1"/>
    </source>
</evidence>
<dbReference type="InterPro" id="IPR002912">
    <property type="entry name" value="ACT_dom"/>
</dbReference>
<evidence type="ECO:0000256" key="5">
    <source>
        <dbReference type="ARBA" id="ARBA00004817"/>
    </source>
</evidence>
<keyword evidence="12" id="KW-0057">Aromatic amino acid biosynthesis</keyword>
<evidence type="ECO:0000256" key="10">
    <source>
        <dbReference type="ARBA" id="ARBA00022533"/>
    </source>
</evidence>
<evidence type="ECO:0000256" key="17">
    <source>
        <dbReference type="ARBA" id="ARBA00031175"/>
    </source>
</evidence>
<dbReference type="FunFam" id="3.40.190.10:FF:000034">
    <property type="entry name" value="Chorismate mutase/prephenate dehydratase"/>
    <property type="match status" value="1"/>
</dbReference>
<feature type="domain" description="Prephenate dehydratase" evidence="23">
    <location>
        <begin position="105"/>
        <end position="285"/>
    </location>
</feature>
<dbReference type="Gene3D" id="1.20.59.10">
    <property type="entry name" value="Chorismate mutase"/>
    <property type="match status" value="1"/>
</dbReference>
<dbReference type="CDD" id="cd04905">
    <property type="entry name" value="ACT_CM-PDT"/>
    <property type="match status" value="1"/>
</dbReference>
<comment type="pathway">
    <text evidence="5">Metabolic intermediate biosynthesis; prephenate biosynthesis; prephenate from chorismate: step 1/1.</text>
</comment>
<sequence>MPTQNSLLIFRDEINNIDKKIVKLLAERKKLVFKIAQSKIKNNQAIRDLEREKKMLQKLTILGKKNHLTSDYINRLFQLIIEESVSTQKKLLEKFCDNHKLVPAHFSFLGPKGSYSHIAACEYANRNFQKCIINECATFEEVILSVENNEADYAILPIENTCSGFIHEVFHILKNTNLFIIGEINIFINHCLLALEKTELNKITTVYSHPQPFQQCSNFIKQFPEWKIKYTKSTADAMKKLTKYHKTTNAALGSEIGSKIYGLKILTKNLANKEKNITRFVVLNRNSIEISEKIPTKTTLIFSVEQESGALDKVLLILKEKKIIMKKLTSQILYKNPSEEIFYIDIEVNISSVLMQNILKRIKKITKFIKILGCYPNENAYPITQ</sequence>
<comment type="catalytic activity">
    <reaction evidence="1">
        <text>chorismate = prephenate</text>
        <dbReference type="Rhea" id="RHEA:13897"/>
        <dbReference type="ChEBI" id="CHEBI:29748"/>
        <dbReference type="ChEBI" id="CHEBI:29934"/>
        <dbReference type="EC" id="5.4.99.5"/>
    </reaction>
</comment>
<protein>
    <recommendedName>
        <fullName evidence="8">Bifunctional chorismate mutase/prephenate dehydratase</fullName>
        <ecNumber evidence="7">4.2.1.51</ecNumber>
        <ecNumber evidence="6">5.4.99.5</ecNumber>
    </recommendedName>
    <alternativeName>
        <fullName evidence="18">Chorismate mutase-prephenate dehydratase</fullName>
    </alternativeName>
    <alternativeName>
        <fullName evidence="17">p-protein</fullName>
    </alternativeName>
</protein>
<dbReference type="Gene3D" id="3.40.190.10">
    <property type="entry name" value="Periplasmic binding protein-like II"/>
    <property type="match status" value="2"/>
</dbReference>
<evidence type="ECO:0000256" key="12">
    <source>
        <dbReference type="ARBA" id="ARBA00023141"/>
    </source>
</evidence>
<evidence type="ECO:0000313" key="26">
    <source>
        <dbReference type="Proteomes" id="UP000298716"/>
    </source>
</evidence>
<evidence type="ECO:0000256" key="1">
    <source>
        <dbReference type="ARBA" id="ARBA00000824"/>
    </source>
</evidence>
<dbReference type="SUPFAM" id="SSF55021">
    <property type="entry name" value="ACT-like"/>
    <property type="match status" value="1"/>
</dbReference>
<dbReference type="NCBIfam" id="TIGR01797">
    <property type="entry name" value="CM_P_1"/>
    <property type="match status" value="1"/>
</dbReference>
<evidence type="ECO:0000256" key="6">
    <source>
        <dbReference type="ARBA" id="ARBA00012404"/>
    </source>
</evidence>
<dbReference type="RefSeq" id="WP_158355042.1">
    <property type="nucleotide sequence ID" value="NZ_CP034867.1"/>
</dbReference>
<reference evidence="25 26" key="1">
    <citation type="submission" date="2018-12" db="EMBL/GenBank/DDBJ databases">
        <authorList>
            <person name="Chong R.A."/>
        </authorList>
    </citation>
    <scope>NUCLEOTIDE SEQUENCE [LARGE SCALE GENOMIC DNA]</scope>
    <source>
        <strain evidence="25 26">Mga</strain>
    </source>
</reference>
<dbReference type="SMART" id="SM00830">
    <property type="entry name" value="CM_2"/>
    <property type="match status" value="1"/>
</dbReference>
<reference evidence="25 26" key="2">
    <citation type="submission" date="2019-05" db="EMBL/GenBank/DDBJ databases">
        <title>Genome evolution of the obligate endosymbiont Buchnera aphidicola.</title>
        <authorList>
            <person name="Moran N.A."/>
        </authorList>
    </citation>
    <scope>NUCLEOTIDE SEQUENCE [LARGE SCALE GENOMIC DNA]</scope>
    <source>
        <strain evidence="25 26">Mga</strain>
    </source>
</reference>
<gene>
    <name evidence="25" type="ORF">D9V72_01990</name>
</gene>
<dbReference type="InterPro" id="IPR001086">
    <property type="entry name" value="Preph_deHydtase"/>
</dbReference>
<dbReference type="UniPathway" id="UPA00120">
    <property type="reaction ID" value="UER00203"/>
</dbReference>
<keyword evidence="9" id="KW-0963">Cytoplasm</keyword>
<name>A0A4D6YEE1_9GAMM</name>
<feature type="binding site" evidence="20">
    <location>
        <position position="28"/>
    </location>
    <ligand>
        <name>substrate</name>
    </ligand>
</feature>
<evidence type="ECO:0000256" key="13">
    <source>
        <dbReference type="ARBA" id="ARBA00023222"/>
    </source>
</evidence>
<feature type="binding site" evidence="20">
    <location>
        <position position="39"/>
    </location>
    <ligand>
        <name>substrate</name>
    </ligand>
</feature>
<feature type="binding site" evidence="20">
    <location>
        <position position="11"/>
    </location>
    <ligand>
        <name>substrate</name>
    </ligand>
</feature>
<comment type="function">
    <text evidence="2">Catalyzes the Claisen rearrangement of chorismate to prephenate and the decarboxylation/dehydration of prephenate to phenylpyruvate.</text>
</comment>
<dbReference type="SUPFAM" id="SSF53850">
    <property type="entry name" value="Periplasmic binding protein-like II"/>
    <property type="match status" value="1"/>
</dbReference>
<evidence type="ECO:0000256" key="15">
    <source>
        <dbReference type="ARBA" id="ARBA00023239"/>
    </source>
</evidence>
<comment type="subcellular location">
    <subcellularLocation>
        <location evidence="3">Cytoplasm</location>
    </subcellularLocation>
</comment>
<feature type="binding site" evidence="20">
    <location>
        <position position="84"/>
    </location>
    <ligand>
        <name>substrate</name>
    </ligand>
</feature>
<dbReference type="InterPro" id="IPR045865">
    <property type="entry name" value="ACT-like_dom_sf"/>
</dbReference>